<protein>
    <submittedName>
        <fullName evidence="1">Uncharacterized protein</fullName>
    </submittedName>
</protein>
<dbReference type="AlphaFoldDB" id="A9F443"/>
<sequence length="136" mass="15507">MKHFPSGLRQSLNQLAVVAPNIFVAARGERAQSRCCERETLLMQCMERVVKVQRMPLTSSKERLRQIIKDHLGGRIAIQREDVFAMTMQPPHCRGSIKMGEPAPFLARRGAMKCRRQLMVINWLRRDDNHNAIGGG</sequence>
<name>A9F443_SORC5</name>
<organism evidence="1 2">
    <name type="scientific">Sorangium cellulosum (strain So ce56)</name>
    <name type="common">Polyangium cellulosum (strain So ce56)</name>
    <dbReference type="NCBI Taxonomy" id="448385"/>
    <lineage>
        <taxon>Bacteria</taxon>
        <taxon>Pseudomonadati</taxon>
        <taxon>Myxococcota</taxon>
        <taxon>Polyangia</taxon>
        <taxon>Polyangiales</taxon>
        <taxon>Polyangiaceae</taxon>
        <taxon>Sorangium</taxon>
    </lineage>
</organism>
<dbReference type="EMBL" id="AM746676">
    <property type="protein sequence ID" value="CAN97673.1"/>
    <property type="molecule type" value="Genomic_DNA"/>
</dbReference>
<evidence type="ECO:0000313" key="2">
    <source>
        <dbReference type="Proteomes" id="UP000002139"/>
    </source>
</evidence>
<gene>
    <name evidence="1" type="ordered locus">sce7504</name>
</gene>
<accession>A9F443</accession>
<dbReference type="BioCyc" id="SCEL448385:SCE_RS38465-MONOMER"/>
<dbReference type="Proteomes" id="UP000002139">
    <property type="component" value="Chromosome"/>
</dbReference>
<dbReference type="HOGENOM" id="CLU_1874077_0_0_7"/>
<dbReference type="KEGG" id="scl:sce7504"/>
<keyword evidence="2" id="KW-1185">Reference proteome</keyword>
<reference evidence="1 2" key="1">
    <citation type="journal article" date="2007" name="Nat. Biotechnol.">
        <title>Complete genome sequence of the myxobacterium Sorangium cellulosum.</title>
        <authorList>
            <person name="Schneiker S."/>
            <person name="Perlova O."/>
            <person name="Kaiser O."/>
            <person name="Gerth K."/>
            <person name="Alici A."/>
            <person name="Altmeyer M.O."/>
            <person name="Bartels D."/>
            <person name="Bekel T."/>
            <person name="Beyer S."/>
            <person name="Bode E."/>
            <person name="Bode H.B."/>
            <person name="Bolten C.J."/>
            <person name="Choudhuri J.V."/>
            <person name="Doss S."/>
            <person name="Elnakady Y.A."/>
            <person name="Frank B."/>
            <person name="Gaigalat L."/>
            <person name="Goesmann A."/>
            <person name="Groeger C."/>
            <person name="Gross F."/>
            <person name="Jelsbak L."/>
            <person name="Jelsbak L."/>
            <person name="Kalinowski J."/>
            <person name="Kegler C."/>
            <person name="Knauber T."/>
            <person name="Konietzny S."/>
            <person name="Kopp M."/>
            <person name="Krause L."/>
            <person name="Krug D."/>
            <person name="Linke B."/>
            <person name="Mahmud T."/>
            <person name="Martinez-Arias R."/>
            <person name="McHardy A.C."/>
            <person name="Merai M."/>
            <person name="Meyer F."/>
            <person name="Mormann S."/>
            <person name="Munoz-Dorado J."/>
            <person name="Perez J."/>
            <person name="Pradella S."/>
            <person name="Rachid S."/>
            <person name="Raddatz G."/>
            <person name="Rosenau F."/>
            <person name="Rueckert C."/>
            <person name="Sasse F."/>
            <person name="Scharfe M."/>
            <person name="Schuster S.C."/>
            <person name="Suen G."/>
            <person name="Treuner-Lange A."/>
            <person name="Velicer G.J."/>
            <person name="Vorholter F.-J."/>
            <person name="Weissman K.J."/>
            <person name="Welch R.D."/>
            <person name="Wenzel S.C."/>
            <person name="Whitworth D.E."/>
            <person name="Wilhelm S."/>
            <person name="Wittmann C."/>
            <person name="Bloecker H."/>
            <person name="Puehler A."/>
            <person name="Mueller R."/>
        </authorList>
    </citation>
    <scope>NUCLEOTIDE SEQUENCE [LARGE SCALE GENOMIC DNA]</scope>
    <source>
        <strain evidence="2">So ce56</strain>
    </source>
</reference>
<evidence type="ECO:0000313" key="1">
    <source>
        <dbReference type="EMBL" id="CAN97673.1"/>
    </source>
</evidence>
<proteinExistence type="predicted"/>